<evidence type="ECO:0008006" key="3">
    <source>
        <dbReference type="Google" id="ProtNLM"/>
    </source>
</evidence>
<name>A0A1A8XN45_9PROT</name>
<keyword evidence="2" id="KW-1185">Reference proteome</keyword>
<dbReference type="Pfam" id="PF06245">
    <property type="entry name" value="DUF1015"/>
    <property type="match status" value="1"/>
</dbReference>
<proteinExistence type="predicted"/>
<dbReference type="PANTHER" id="PTHR36454:SF1">
    <property type="entry name" value="DUF1015 DOMAIN-CONTAINING PROTEIN"/>
    <property type="match status" value="1"/>
</dbReference>
<gene>
    <name evidence="1" type="ORF">ACCAA_30021</name>
</gene>
<dbReference type="InterPro" id="IPR008323">
    <property type="entry name" value="UCP033563"/>
</dbReference>
<accession>A0A1A8XN45</accession>
<organism evidence="1 2">
    <name type="scientific">Candidatus Accumulibacter aalborgensis</name>
    <dbReference type="NCBI Taxonomy" id="1860102"/>
    <lineage>
        <taxon>Bacteria</taxon>
        <taxon>Pseudomonadati</taxon>
        <taxon>Pseudomonadota</taxon>
        <taxon>Betaproteobacteria</taxon>
        <taxon>Candidatus Accumulibacter</taxon>
    </lineage>
</organism>
<evidence type="ECO:0000313" key="1">
    <source>
        <dbReference type="EMBL" id="SBT06066.1"/>
    </source>
</evidence>
<dbReference type="AlphaFoldDB" id="A0A1A8XN45"/>
<dbReference type="Proteomes" id="UP000199169">
    <property type="component" value="Unassembled WGS sequence"/>
</dbReference>
<dbReference type="PIRSF" id="PIRSF033563">
    <property type="entry name" value="UCP033563"/>
    <property type="match status" value="1"/>
</dbReference>
<protein>
    <recommendedName>
        <fullName evidence="3">DUF1015 domain-containing protein</fullName>
    </recommendedName>
</protein>
<reference evidence="1 2" key="1">
    <citation type="submission" date="2016-06" db="EMBL/GenBank/DDBJ databases">
        <authorList>
            <person name="Kjaerup R.B."/>
            <person name="Dalgaard T.S."/>
            <person name="Juul-Madsen H.R."/>
        </authorList>
    </citation>
    <scope>NUCLEOTIDE SEQUENCE [LARGE SCALE GENOMIC DNA]</scope>
    <source>
        <strain evidence="1">3</strain>
    </source>
</reference>
<evidence type="ECO:0000313" key="2">
    <source>
        <dbReference type="Proteomes" id="UP000199169"/>
    </source>
</evidence>
<dbReference type="EMBL" id="FLQX01000105">
    <property type="protein sequence ID" value="SBT06066.1"/>
    <property type="molecule type" value="Genomic_DNA"/>
</dbReference>
<dbReference type="PANTHER" id="PTHR36454">
    <property type="entry name" value="LMO2823 PROTEIN"/>
    <property type="match status" value="1"/>
</dbReference>
<dbReference type="RefSeq" id="WP_186406940.1">
    <property type="nucleotide sequence ID" value="NZ_FLQX01000105.1"/>
</dbReference>
<dbReference type="STRING" id="1860102.ACCAA_30021"/>
<sequence>MSFDPSLIRPFAGLRPRSADAAAVAAPPYDVLSSDEARQVVIDKPLSFLHVSKAEIDLPPEVDHYAPEVYARSAENFGRLIAAGVLCRDPLACYYTYRLTMGEHVQTGLVAVASVAAYDSNRIRKHEYTRPDKEDDRVRQIEALNAQTGPVLLAHPDSAEAERLVGQGTDRLPVADVTAADGIRHTLWTIDDAETITRIGAVFAAMPTLYIADGHHRSAAAARVAAARRVRSGSSLSAEFFLAVIFPAAQMRIMDYNRVVRDLNGLSEESFLAAVGERYTISPSPFPVKPERTGVCGMYLGGRWYRLALLPGRVPLSDPVRRLDVSLLAEQILGPLLGITDLRRDTRIDFVGGMRGAAELERRVNSGEMAVAFAMHPTPMAELMAVADAGLVMPPKSTWFEPKLADGLVSHVLD</sequence>